<organism evidence="4 5">
    <name type="scientific">Eiseniibacteriota bacterium</name>
    <dbReference type="NCBI Taxonomy" id="2212470"/>
    <lineage>
        <taxon>Bacteria</taxon>
        <taxon>Candidatus Eiseniibacteriota</taxon>
    </lineage>
</organism>
<dbReference type="InterPro" id="IPR026444">
    <property type="entry name" value="Secre_tail"/>
</dbReference>
<keyword evidence="1" id="KW-0732">Signal</keyword>
<dbReference type="CDD" id="cd13868">
    <property type="entry name" value="CuRO_2_CotA_like"/>
    <property type="match status" value="1"/>
</dbReference>
<dbReference type="CDD" id="cd13844">
    <property type="entry name" value="CuRO_1_BOD_CotA_like"/>
    <property type="match status" value="1"/>
</dbReference>
<dbReference type="NCBIfam" id="TIGR04183">
    <property type="entry name" value="Por_Secre_tail"/>
    <property type="match status" value="1"/>
</dbReference>
<dbReference type="Pfam" id="PF07731">
    <property type="entry name" value="Cu-oxidase_2"/>
    <property type="match status" value="1"/>
</dbReference>
<dbReference type="Proteomes" id="UP000696931">
    <property type="component" value="Unassembled WGS sequence"/>
</dbReference>
<proteinExistence type="predicted"/>
<evidence type="ECO:0000259" key="3">
    <source>
        <dbReference type="Pfam" id="PF13860"/>
    </source>
</evidence>
<evidence type="ECO:0000313" key="5">
    <source>
        <dbReference type="Proteomes" id="UP000696931"/>
    </source>
</evidence>
<dbReference type="Gene3D" id="2.60.40.4070">
    <property type="match status" value="1"/>
</dbReference>
<dbReference type="Pfam" id="PF13860">
    <property type="entry name" value="FlgD_ig"/>
    <property type="match status" value="1"/>
</dbReference>
<comment type="caution">
    <text evidence="4">The sequence shown here is derived from an EMBL/GenBank/DDBJ whole genome shotgun (WGS) entry which is preliminary data.</text>
</comment>
<feature type="domain" description="Plastocyanin-like" evidence="2">
    <location>
        <begin position="485"/>
        <end position="607"/>
    </location>
</feature>
<accession>A0A933SDD4</accession>
<sequence>MFPAFFSARLRCFVRFGLALAFLCAALPARALAQAAVPLDPTLIPKYVDPLPLPSALDGAATSAGAPLQIRMSEFQQKLLPASFYTTLPAPWSNGAFVWGYNGSTPGPTIVARRGTPTWVRYENALANADGSPLYLQGTLTVDQTLHWANPLGTQGATTPYTGPVPAAVHLHGGEVPSAYDGGPDAWWTPGLAQRGPSYVTDTFAYPNDQEGTAMFYHDHALGMTRINVFAGLAGFYLLRDPSLEPANLPGGPADAALDRFGKPYEIGLAIQDRMFDTNGQLYFPSNGTNPAVHPFWIPEFLGNVVMVNGKAWAYLDVEPRRYRFRIVNGSNARFYELRLLDRATDKPGPGFWQIGSDGGLLDAPVFLNNPAVKAPQRLLIAPGERVDLVIDFAAYAGRTFTLVNSGRSPYPKGAVADPKTTGQVMQFRVAAKVPNAPVDASLDPSRVSRVRLTPIERPARVPVRRALTLNEDMGPLGPLQVLVNNTNYHMMPTEELQVGDTEVWEIINLTADTHPMHLHLLQFQLLERQTFSPSRYLGVYGMPMPGMGGPFPYGQRDAATGFKLGGNPDVTPFLQGVPIAPDPNERGWKDTFRMNPGEVTRVLVRVAPQDAEARAARMGVSVQPGVNLFSFDPGAALGETDTFGYPGGPGYVWHCHIIDHEDNDMMRPLQVCSAPMPMRPAVATDSRVAATRPALEFAPVSPNPVREHASFRFTLAREGEVSLDVLDVNGRLVSSIERTRVNAGAWSLEWDLRDRDGRDVSAGAYFCRVRAGGAEAVRKFVVVR</sequence>
<dbReference type="SUPFAM" id="SSF49503">
    <property type="entry name" value="Cupredoxins"/>
    <property type="match status" value="3"/>
</dbReference>
<dbReference type="GO" id="GO:0016491">
    <property type="term" value="F:oxidoreductase activity"/>
    <property type="evidence" value="ECO:0007669"/>
    <property type="project" value="InterPro"/>
</dbReference>
<reference evidence="4" key="1">
    <citation type="submission" date="2020-07" db="EMBL/GenBank/DDBJ databases">
        <title>Huge and variable diversity of episymbiotic CPR bacteria and DPANN archaea in groundwater ecosystems.</title>
        <authorList>
            <person name="He C.Y."/>
            <person name="Keren R."/>
            <person name="Whittaker M."/>
            <person name="Farag I.F."/>
            <person name="Doudna J."/>
            <person name="Cate J.H.D."/>
            <person name="Banfield J.F."/>
        </authorList>
    </citation>
    <scope>NUCLEOTIDE SEQUENCE</scope>
    <source>
        <strain evidence="4">NC_groundwater_1813_Pr3_B-0.1um_71_17</strain>
    </source>
</reference>
<feature type="signal peptide" evidence="1">
    <location>
        <begin position="1"/>
        <end position="35"/>
    </location>
</feature>
<dbReference type="Gene3D" id="2.60.40.420">
    <property type="entry name" value="Cupredoxins - blue copper proteins"/>
    <property type="match status" value="3"/>
</dbReference>
<dbReference type="PANTHER" id="PTHR48267:SF1">
    <property type="entry name" value="BILIRUBIN OXIDASE"/>
    <property type="match status" value="1"/>
</dbReference>
<evidence type="ECO:0000259" key="2">
    <source>
        <dbReference type="Pfam" id="PF07731"/>
    </source>
</evidence>
<gene>
    <name evidence="4" type="ORF">HZA61_07005</name>
</gene>
<dbReference type="InterPro" id="IPR008972">
    <property type="entry name" value="Cupredoxin"/>
</dbReference>
<dbReference type="EMBL" id="JACRIW010000047">
    <property type="protein sequence ID" value="MBI5169220.1"/>
    <property type="molecule type" value="Genomic_DNA"/>
</dbReference>
<dbReference type="PANTHER" id="PTHR48267">
    <property type="entry name" value="CUPREDOXIN SUPERFAMILY PROTEIN"/>
    <property type="match status" value="1"/>
</dbReference>
<feature type="chain" id="PRO_5037365994" evidence="1">
    <location>
        <begin position="36"/>
        <end position="785"/>
    </location>
</feature>
<dbReference type="GO" id="GO:0005507">
    <property type="term" value="F:copper ion binding"/>
    <property type="evidence" value="ECO:0007669"/>
    <property type="project" value="InterPro"/>
</dbReference>
<dbReference type="InterPro" id="IPR025965">
    <property type="entry name" value="FlgD/Vpr_Ig-like"/>
</dbReference>
<protein>
    <submittedName>
        <fullName evidence="4">Multicopper oxidase domain-containing protein</fullName>
    </submittedName>
</protein>
<dbReference type="AlphaFoldDB" id="A0A933SDD4"/>
<dbReference type="InterPro" id="IPR011706">
    <property type="entry name" value="Cu-oxidase_C"/>
</dbReference>
<evidence type="ECO:0000256" key="1">
    <source>
        <dbReference type="SAM" id="SignalP"/>
    </source>
</evidence>
<evidence type="ECO:0000313" key="4">
    <source>
        <dbReference type="EMBL" id="MBI5169220.1"/>
    </source>
</evidence>
<dbReference type="InterPro" id="IPR045087">
    <property type="entry name" value="Cu-oxidase_fam"/>
</dbReference>
<feature type="domain" description="FlgD/Vpr Ig-like" evidence="3">
    <location>
        <begin position="711"/>
        <end position="772"/>
    </location>
</feature>
<name>A0A933SDD4_UNCEI</name>